<dbReference type="AlphaFoldDB" id="A0AAE0WMW7"/>
<name>A0AAE0WMW7_9PEZI</name>
<reference evidence="2" key="1">
    <citation type="submission" date="2023-07" db="EMBL/GenBank/DDBJ databases">
        <title>Black Yeasts Isolated from many extreme environments.</title>
        <authorList>
            <person name="Coleine C."/>
            <person name="Stajich J.E."/>
            <person name="Selbmann L."/>
        </authorList>
    </citation>
    <scope>NUCLEOTIDE SEQUENCE</scope>
    <source>
        <strain evidence="2">CCFEE 5485</strain>
    </source>
</reference>
<accession>A0AAE0WMW7</accession>
<evidence type="ECO:0000313" key="2">
    <source>
        <dbReference type="EMBL" id="KAK3674662.1"/>
    </source>
</evidence>
<proteinExistence type="predicted"/>
<keyword evidence="3" id="KW-1185">Reference proteome</keyword>
<gene>
    <name evidence="2" type="ORF">LTR78_005384</name>
</gene>
<protein>
    <submittedName>
        <fullName evidence="2">Uncharacterized protein</fullName>
    </submittedName>
</protein>
<dbReference type="EMBL" id="JAUTXT010000018">
    <property type="protein sequence ID" value="KAK3674662.1"/>
    <property type="molecule type" value="Genomic_DNA"/>
</dbReference>
<sequence>MGNANSTAQMYWKLTTVLPDVQGHSHGSWFDKSSKPFASEKDREQFIHAVITVLTQNGALNLSNYTIRLLFSRREHDDQVVARIVAQLDGVIRAKLEPDEAGKDQTEAFMALKKDVEIKLERILQAVPDGGDDVEAASAAAGPSRSRQSFTAGFTEGFSGGSGGGNRVVPVEAPPAYEGDVKRKPVKR</sequence>
<evidence type="ECO:0000313" key="3">
    <source>
        <dbReference type="Proteomes" id="UP001274830"/>
    </source>
</evidence>
<comment type="caution">
    <text evidence="2">The sequence shown here is derived from an EMBL/GenBank/DDBJ whole genome shotgun (WGS) entry which is preliminary data.</text>
</comment>
<evidence type="ECO:0000256" key="1">
    <source>
        <dbReference type="SAM" id="MobiDB-lite"/>
    </source>
</evidence>
<dbReference type="Proteomes" id="UP001274830">
    <property type="component" value="Unassembled WGS sequence"/>
</dbReference>
<feature type="compositionally biased region" description="Basic and acidic residues" evidence="1">
    <location>
        <begin position="179"/>
        <end position="188"/>
    </location>
</feature>
<feature type="region of interest" description="Disordered" evidence="1">
    <location>
        <begin position="134"/>
        <end position="188"/>
    </location>
</feature>
<organism evidence="2 3">
    <name type="scientific">Recurvomyces mirabilis</name>
    <dbReference type="NCBI Taxonomy" id="574656"/>
    <lineage>
        <taxon>Eukaryota</taxon>
        <taxon>Fungi</taxon>
        <taxon>Dikarya</taxon>
        <taxon>Ascomycota</taxon>
        <taxon>Pezizomycotina</taxon>
        <taxon>Dothideomycetes</taxon>
        <taxon>Dothideomycetidae</taxon>
        <taxon>Mycosphaerellales</taxon>
        <taxon>Teratosphaeriaceae</taxon>
        <taxon>Recurvomyces</taxon>
    </lineage>
</organism>